<proteinExistence type="predicted"/>
<name>A0ABQ6MBZ3_9STRA</name>
<reference evidence="1 2" key="1">
    <citation type="journal article" date="2023" name="Commun. Biol.">
        <title>Genome analysis of Parmales, the sister group of diatoms, reveals the evolutionary specialization of diatoms from phago-mixotrophs to photoautotrophs.</title>
        <authorList>
            <person name="Ban H."/>
            <person name="Sato S."/>
            <person name="Yoshikawa S."/>
            <person name="Yamada K."/>
            <person name="Nakamura Y."/>
            <person name="Ichinomiya M."/>
            <person name="Sato N."/>
            <person name="Blanc-Mathieu R."/>
            <person name="Endo H."/>
            <person name="Kuwata A."/>
            <person name="Ogata H."/>
        </authorList>
    </citation>
    <scope>NUCLEOTIDE SEQUENCE [LARGE SCALE GENOMIC DNA]</scope>
</reference>
<sequence>MKLTNKNLVLALHASVNATLYFADLRIGSATNPSVEVAANSEATEWFTVTENIQPDLSDSLKITVKLASDCGSCLIPWLACDGETDFFVEADVELDGDAYSALVRDMVGIVHIEESFNLPCTDIIN</sequence>
<accession>A0ABQ6MBZ3</accession>
<dbReference type="Proteomes" id="UP001165060">
    <property type="component" value="Unassembled WGS sequence"/>
</dbReference>
<protein>
    <submittedName>
        <fullName evidence="1">Uncharacterized protein</fullName>
    </submittedName>
</protein>
<keyword evidence="2" id="KW-1185">Reference proteome</keyword>
<organism evidence="1 2">
    <name type="scientific">Tetraparma gracilis</name>
    <dbReference type="NCBI Taxonomy" id="2962635"/>
    <lineage>
        <taxon>Eukaryota</taxon>
        <taxon>Sar</taxon>
        <taxon>Stramenopiles</taxon>
        <taxon>Ochrophyta</taxon>
        <taxon>Bolidophyceae</taxon>
        <taxon>Parmales</taxon>
        <taxon>Triparmaceae</taxon>
        <taxon>Tetraparma</taxon>
    </lineage>
</organism>
<evidence type="ECO:0000313" key="1">
    <source>
        <dbReference type="EMBL" id="GMI23243.1"/>
    </source>
</evidence>
<dbReference type="EMBL" id="BRYB01001325">
    <property type="protein sequence ID" value="GMI23243.1"/>
    <property type="molecule type" value="Genomic_DNA"/>
</dbReference>
<gene>
    <name evidence="1" type="ORF">TeGR_g5033</name>
</gene>
<comment type="caution">
    <text evidence="1">The sequence shown here is derived from an EMBL/GenBank/DDBJ whole genome shotgun (WGS) entry which is preliminary data.</text>
</comment>
<evidence type="ECO:0000313" key="2">
    <source>
        <dbReference type="Proteomes" id="UP001165060"/>
    </source>
</evidence>